<evidence type="ECO:0000259" key="3">
    <source>
        <dbReference type="Pfam" id="PF12904"/>
    </source>
</evidence>
<name>A0A5B9MDQ8_9BACT</name>
<dbReference type="EMBL" id="CP036264">
    <property type="protein sequence ID" value="QEF99392.1"/>
    <property type="molecule type" value="Genomic_DNA"/>
</dbReference>
<evidence type="ECO:0000256" key="2">
    <source>
        <dbReference type="SAM" id="SignalP"/>
    </source>
</evidence>
<evidence type="ECO:0000256" key="1">
    <source>
        <dbReference type="SAM" id="MobiDB-lite"/>
    </source>
</evidence>
<feature type="signal peptide" evidence="2">
    <location>
        <begin position="1"/>
        <end position="30"/>
    </location>
</feature>
<evidence type="ECO:0000259" key="4">
    <source>
        <dbReference type="Pfam" id="PF16586"/>
    </source>
</evidence>
<reference evidence="6 7" key="1">
    <citation type="submission" date="2019-02" db="EMBL/GenBank/DDBJ databases">
        <title>Planctomycetal bacteria perform biofilm scaping via a novel small molecule.</title>
        <authorList>
            <person name="Jeske O."/>
            <person name="Boedeker C."/>
            <person name="Wiegand S."/>
            <person name="Breitling P."/>
            <person name="Kallscheuer N."/>
            <person name="Jogler M."/>
            <person name="Rohde M."/>
            <person name="Petersen J."/>
            <person name="Medema M.H."/>
            <person name="Surup F."/>
            <person name="Jogler C."/>
        </authorList>
    </citation>
    <scope>NUCLEOTIDE SEQUENCE [LARGE SCALE GENOMIC DNA]</scope>
    <source>
        <strain evidence="6 7">Mal15</strain>
    </source>
</reference>
<dbReference type="Pfam" id="PF17829">
    <property type="entry name" value="GH115_C"/>
    <property type="match status" value="1"/>
</dbReference>
<dbReference type="AlphaFoldDB" id="A0A5B9MDQ8"/>
<evidence type="ECO:0000313" key="6">
    <source>
        <dbReference type="EMBL" id="QEF99392.1"/>
    </source>
</evidence>
<feature type="region of interest" description="Disordered" evidence="1">
    <location>
        <begin position="420"/>
        <end position="454"/>
    </location>
</feature>
<dbReference type="InterPro" id="IPR041437">
    <property type="entry name" value="GH115_C"/>
</dbReference>
<dbReference type="InterPro" id="IPR013783">
    <property type="entry name" value="Ig-like_fold"/>
</dbReference>
<dbReference type="RefSeq" id="WP_233903500.1">
    <property type="nucleotide sequence ID" value="NZ_CP036264.1"/>
</dbReference>
<dbReference type="InterPro" id="IPR024749">
    <property type="entry name" value="Collagen-bd_put"/>
</dbReference>
<dbReference type="Gene3D" id="3.20.20.80">
    <property type="entry name" value="Glycosidases"/>
    <property type="match status" value="1"/>
</dbReference>
<feature type="compositionally biased region" description="Polar residues" evidence="1">
    <location>
        <begin position="429"/>
        <end position="439"/>
    </location>
</feature>
<evidence type="ECO:0008006" key="8">
    <source>
        <dbReference type="Google" id="ProtNLM"/>
    </source>
</evidence>
<dbReference type="KEGG" id="smam:Mal15_34560"/>
<sequence length="1056" mass="115751" precursor="true">MMKRSTRLKLRIATPLVVLCAVFFSTHVAAQQPIIDDSVVFAEQDGLVAVEAEHFFKQTAADVRAFYLTHSQATPEITPDGDPPHVGGASGGAYLEILPDTRRTHGDKLIRGTNFAPEPGALAVLHYKVDISTPGTYYVWVRAHSTGSEDNGLHVGIDGTWPESGQRLQWCQGKHSWRWESKQRTEQQHCGEPHKIFLEIDQPGEHVIHFSMREDGFEFDKFLMTTDRNFTRPEDAGPPPQIKRGTLPKAFPSVAVTDTKSAANTAPAPDGPLELSAAAFAAGQGTGYYLDRGKWMAVNPEQHKRGSIEKTFPFPTGRYNVTLRTIGENDGQSSYGLSIDGERIGSYTNPLGDAMYAEGKAYHKTWKNTPITEGAMIGVTSEIGSKDGQEFSRARWSAVTFTAADEATGKAIAPLLAKQAGEEKHTAAATPNSSPTVPSSKDPLQLPRKADGDGSVNVSGELKQWHKVTLDLSGPYAHEKDNAPNPFTDYRMTVAFKHSGGKTYTVPGYFAADGNAGNTSAESGTHWRAHFAPDQTGSWTYSVAFHRGNLAALDPDAPSQTVAPFDGASGSFEIAASDKSGRDLRGQGRLSYVGKHYLQFAGTKTYFLKVGADAPETLLAYADFDNTIAGNPKKAPLKTWSPHLQDWNSGDPTWADGKGKGLIGAVNYLSGKGCNAFSFLTYNAGGDGDNVWPFIQREDKLHYDCSKLDQWGIVFDHGTAKGMYLHFKMQETEIDDHTKHKASGLVPESLDGGNLGTQRKLYCRELIARYGHNLALNWNLGEENTQTTEQLQAMINYIADLDAYGHNIVVHTFPSQQDKVYRPLLGDKSKLTGVSLQNSSLETTHAQTAKWVSESSAAGKPWIVAFDESGSAAHAQCPDLGYNGFDGHDRTGKMAYTQHKVRKQTLWGTLMAGGAGNEYYFGYQFDENDIVCEDWRSRDQSWDYCRIAIGFFHDHQIPFWEMKNVDEIIGNPERKPTKYCFAKADDTYLVYLCEGGTTALDLSGAKGQYDVRWFNPRNGGALQTGSTTSVTGGGKVALGQAPSDPNEDWLIVVRKK</sequence>
<feature type="domain" description="Gylcosyl hydrolase 115 C-terminal" evidence="5">
    <location>
        <begin position="97"/>
        <end position="234"/>
    </location>
</feature>
<dbReference type="Gene3D" id="2.60.40.10">
    <property type="entry name" value="Immunoglobulins"/>
    <property type="match status" value="1"/>
</dbReference>
<feature type="domain" description="Putative collagen-binding" evidence="3">
    <location>
        <begin position="967"/>
        <end position="1053"/>
    </location>
</feature>
<feature type="domain" description="DUF5060" evidence="4">
    <location>
        <begin position="462"/>
        <end position="545"/>
    </location>
</feature>
<evidence type="ECO:0000259" key="5">
    <source>
        <dbReference type="Pfam" id="PF17829"/>
    </source>
</evidence>
<evidence type="ECO:0000313" key="7">
    <source>
        <dbReference type="Proteomes" id="UP000321353"/>
    </source>
</evidence>
<keyword evidence="2" id="KW-0732">Signal</keyword>
<dbReference type="PANTHER" id="PTHR37836">
    <property type="entry name" value="LMO1036 PROTEIN"/>
    <property type="match status" value="1"/>
</dbReference>
<keyword evidence="7" id="KW-1185">Reference proteome</keyword>
<proteinExistence type="predicted"/>
<dbReference type="Pfam" id="PF16586">
    <property type="entry name" value="DUF5060"/>
    <property type="match status" value="1"/>
</dbReference>
<dbReference type="Pfam" id="PF12904">
    <property type="entry name" value="Collagen_bind_2"/>
    <property type="match status" value="1"/>
</dbReference>
<organism evidence="6 7">
    <name type="scientific">Stieleria maiorica</name>
    <dbReference type="NCBI Taxonomy" id="2795974"/>
    <lineage>
        <taxon>Bacteria</taxon>
        <taxon>Pseudomonadati</taxon>
        <taxon>Planctomycetota</taxon>
        <taxon>Planctomycetia</taxon>
        <taxon>Pirellulales</taxon>
        <taxon>Pirellulaceae</taxon>
        <taxon>Stieleria</taxon>
    </lineage>
</organism>
<dbReference type="InterPro" id="IPR032260">
    <property type="entry name" value="DUF5060"/>
</dbReference>
<protein>
    <recommendedName>
        <fullName evidence="8">DUF5060 domain-containing protein</fullName>
    </recommendedName>
</protein>
<dbReference type="Proteomes" id="UP000321353">
    <property type="component" value="Chromosome"/>
</dbReference>
<feature type="chain" id="PRO_5022938574" description="DUF5060 domain-containing protein" evidence="2">
    <location>
        <begin position="31"/>
        <end position="1056"/>
    </location>
</feature>
<accession>A0A5B9MDQ8</accession>
<dbReference type="Gene3D" id="2.60.120.1620">
    <property type="match status" value="1"/>
</dbReference>
<dbReference type="PANTHER" id="PTHR37836:SF2">
    <property type="entry name" value="DUF4038 DOMAIN-CONTAINING PROTEIN"/>
    <property type="match status" value="1"/>
</dbReference>
<gene>
    <name evidence="6" type="ORF">Mal15_34560</name>
</gene>